<reference evidence="2" key="1">
    <citation type="submission" date="2023-07" db="EMBL/GenBank/DDBJ databases">
        <title>Chromosome-level Genome Assembly of Striped Snakehead (Channa striata).</title>
        <authorList>
            <person name="Liu H."/>
        </authorList>
    </citation>
    <scope>NUCLEOTIDE SEQUENCE</scope>
    <source>
        <strain evidence="2">Gz</strain>
        <tissue evidence="2">Muscle</tissue>
    </source>
</reference>
<dbReference type="AlphaFoldDB" id="A0AA88T591"/>
<accession>A0AA88T591</accession>
<sequence length="76" mass="8614">MNLQLWWLILIVECIFICSSSQSISKRQCVFQVKPQNNNYTTAGNVNDSVQVCDNTHCCVSYYLVVNGQPEVDVLV</sequence>
<organism evidence="2 3">
    <name type="scientific">Channa striata</name>
    <name type="common">Snakehead murrel</name>
    <name type="synonym">Ophicephalus striatus</name>
    <dbReference type="NCBI Taxonomy" id="64152"/>
    <lineage>
        <taxon>Eukaryota</taxon>
        <taxon>Metazoa</taxon>
        <taxon>Chordata</taxon>
        <taxon>Craniata</taxon>
        <taxon>Vertebrata</taxon>
        <taxon>Euteleostomi</taxon>
        <taxon>Actinopterygii</taxon>
        <taxon>Neopterygii</taxon>
        <taxon>Teleostei</taxon>
        <taxon>Neoteleostei</taxon>
        <taxon>Acanthomorphata</taxon>
        <taxon>Anabantaria</taxon>
        <taxon>Anabantiformes</taxon>
        <taxon>Channoidei</taxon>
        <taxon>Channidae</taxon>
        <taxon>Channa</taxon>
    </lineage>
</organism>
<evidence type="ECO:0000313" key="2">
    <source>
        <dbReference type="EMBL" id="KAK2861903.1"/>
    </source>
</evidence>
<comment type="caution">
    <text evidence="2">The sequence shown here is derived from an EMBL/GenBank/DDBJ whole genome shotgun (WGS) entry which is preliminary data.</text>
</comment>
<feature type="signal peptide" evidence="1">
    <location>
        <begin position="1"/>
        <end position="21"/>
    </location>
</feature>
<name>A0AA88T591_CHASR</name>
<feature type="chain" id="PRO_5041728944" evidence="1">
    <location>
        <begin position="22"/>
        <end position="76"/>
    </location>
</feature>
<dbReference type="Proteomes" id="UP001187415">
    <property type="component" value="Unassembled WGS sequence"/>
</dbReference>
<keyword evidence="1" id="KW-0732">Signal</keyword>
<evidence type="ECO:0000313" key="3">
    <source>
        <dbReference type="Proteomes" id="UP001187415"/>
    </source>
</evidence>
<gene>
    <name evidence="2" type="ORF">Q5P01_001436</name>
</gene>
<protein>
    <submittedName>
        <fullName evidence="2">Uncharacterized protein</fullName>
    </submittedName>
</protein>
<dbReference type="EMBL" id="JAUPFM010000001">
    <property type="protein sequence ID" value="KAK2861903.1"/>
    <property type="molecule type" value="Genomic_DNA"/>
</dbReference>
<keyword evidence="3" id="KW-1185">Reference proteome</keyword>
<proteinExistence type="predicted"/>
<evidence type="ECO:0000256" key="1">
    <source>
        <dbReference type="SAM" id="SignalP"/>
    </source>
</evidence>